<evidence type="ECO:0000313" key="1">
    <source>
        <dbReference type="EMBL" id="CAJ2503462.1"/>
    </source>
</evidence>
<dbReference type="InterPro" id="IPR050563">
    <property type="entry name" value="4-hydroxybenzoyl-CoA_TE"/>
</dbReference>
<dbReference type="InterPro" id="IPR029069">
    <property type="entry name" value="HotDog_dom_sf"/>
</dbReference>
<name>A0AAI8YG30_9PEZI</name>
<keyword evidence="2" id="KW-1185">Reference proteome</keyword>
<accession>A0AAI8YG30</accession>
<dbReference type="PANTHER" id="PTHR31793">
    <property type="entry name" value="4-HYDROXYBENZOYL-COA THIOESTERASE FAMILY MEMBER"/>
    <property type="match status" value="1"/>
</dbReference>
<dbReference type="AlphaFoldDB" id="A0AAI8YG30"/>
<dbReference type="GO" id="GO:0047617">
    <property type="term" value="F:fatty acyl-CoA hydrolase activity"/>
    <property type="evidence" value="ECO:0007669"/>
    <property type="project" value="TreeGrafter"/>
</dbReference>
<sequence>MSYPKQFGSLLEASSYQSPGGGAKYAPMRKKIVDTAVEMGYDAETMVEVGVVWADDHDPFQHIKNHQYPHWANTCNLRVFQSFEAHLKDKFKDLMAARHIGVMVKGFSLDLKAPVNFPDSIIVANRLAEVKPDRYKGVTSMWSLTQGRIVANMEGYVVFFDYDKGRPANLLEAGGVHADLYHALEARRAREEKRALDWEAKNPKKLRAKF</sequence>
<dbReference type="Pfam" id="PF13279">
    <property type="entry name" value="4HBT_2"/>
    <property type="match status" value="1"/>
</dbReference>
<reference evidence="1" key="1">
    <citation type="submission" date="2023-10" db="EMBL/GenBank/DDBJ databases">
        <authorList>
            <person name="Hackl T."/>
        </authorList>
    </citation>
    <scope>NUCLEOTIDE SEQUENCE</scope>
</reference>
<gene>
    <name evidence="1" type="ORF">KHLLAP_LOCUS3930</name>
</gene>
<evidence type="ECO:0000313" key="2">
    <source>
        <dbReference type="Proteomes" id="UP001295740"/>
    </source>
</evidence>
<dbReference type="Gene3D" id="3.10.129.10">
    <property type="entry name" value="Hotdog Thioesterase"/>
    <property type="match status" value="1"/>
</dbReference>
<dbReference type="EMBL" id="CAUWAG010000006">
    <property type="protein sequence ID" value="CAJ2503462.1"/>
    <property type="molecule type" value="Genomic_DNA"/>
</dbReference>
<dbReference type="Proteomes" id="UP001295740">
    <property type="component" value="Unassembled WGS sequence"/>
</dbReference>
<protein>
    <submittedName>
        <fullName evidence="1">Uu.00g108560.m01.CDS01</fullName>
    </submittedName>
</protein>
<organism evidence="1 2">
    <name type="scientific">Anthostomella pinea</name>
    <dbReference type="NCBI Taxonomy" id="933095"/>
    <lineage>
        <taxon>Eukaryota</taxon>
        <taxon>Fungi</taxon>
        <taxon>Dikarya</taxon>
        <taxon>Ascomycota</taxon>
        <taxon>Pezizomycotina</taxon>
        <taxon>Sordariomycetes</taxon>
        <taxon>Xylariomycetidae</taxon>
        <taxon>Xylariales</taxon>
        <taxon>Xylariaceae</taxon>
        <taxon>Anthostomella</taxon>
    </lineage>
</organism>
<comment type="caution">
    <text evidence="1">The sequence shown here is derived from an EMBL/GenBank/DDBJ whole genome shotgun (WGS) entry which is preliminary data.</text>
</comment>
<dbReference type="PANTHER" id="PTHR31793:SF11">
    <property type="entry name" value="THIOESTERASE DOMAIN-CONTAINING PROTEIN"/>
    <property type="match status" value="1"/>
</dbReference>
<dbReference type="SUPFAM" id="SSF54637">
    <property type="entry name" value="Thioesterase/thiol ester dehydrase-isomerase"/>
    <property type="match status" value="1"/>
</dbReference>
<proteinExistence type="predicted"/>